<dbReference type="SUPFAM" id="SSF48452">
    <property type="entry name" value="TPR-like"/>
    <property type="match status" value="3"/>
</dbReference>
<dbReference type="PANTHER" id="PTHR35807:SF2">
    <property type="entry name" value="TRANSCRIPTIONAL ACTIVATOR DOMAIN"/>
    <property type="match status" value="1"/>
</dbReference>
<gene>
    <name evidence="4" type="ORF">ABNX05_01435</name>
</gene>
<dbReference type="PANTHER" id="PTHR35807">
    <property type="entry name" value="TRANSCRIPTIONAL REGULATOR REDD-RELATED"/>
    <property type="match status" value="1"/>
</dbReference>
<dbReference type="InterPro" id="IPR036388">
    <property type="entry name" value="WH-like_DNA-bd_sf"/>
</dbReference>
<name>A0ABV1MN19_9BACI</name>
<dbReference type="InterPro" id="IPR011990">
    <property type="entry name" value="TPR-like_helical_dom_sf"/>
</dbReference>
<proteinExistence type="predicted"/>
<organism evidence="4 5">
    <name type="scientific">Lysinibacillus zambalensis</name>
    <dbReference type="NCBI Taxonomy" id="3160866"/>
    <lineage>
        <taxon>Bacteria</taxon>
        <taxon>Bacillati</taxon>
        <taxon>Bacillota</taxon>
        <taxon>Bacilli</taxon>
        <taxon>Bacillales</taxon>
        <taxon>Bacillaceae</taxon>
        <taxon>Lysinibacillus</taxon>
    </lineage>
</organism>
<reference evidence="4 5" key="1">
    <citation type="submission" date="2024-06" db="EMBL/GenBank/DDBJ databases">
        <title>Lysinibacillus zambalefons sp. nov., a Novel Firmicute Isolated from the Poon Bato Zambales Hyperalkaline Spring.</title>
        <authorList>
            <person name="Aja J.A."/>
            <person name="Lazaro J.E.H."/>
            <person name="Llorin L.D."/>
            <person name="Lim K.R."/>
            <person name="Teodosio J."/>
            <person name="Dalisay D.S."/>
        </authorList>
    </citation>
    <scope>NUCLEOTIDE SEQUENCE [LARGE SCALE GENOMIC DNA]</scope>
    <source>
        <strain evidence="4 5">M3</strain>
    </source>
</reference>
<evidence type="ECO:0000313" key="5">
    <source>
        <dbReference type="Proteomes" id="UP001478862"/>
    </source>
</evidence>
<dbReference type="Pfam" id="PF03704">
    <property type="entry name" value="BTAD"/>
    <property type="match status" value="1"/>
</dbReference>
<evidence type="ECO:0000259" key="3">
    <source>
        <dbReference type="SMART" id="SM01043"/>
    </source>
</evidence>
<feature type="domain" description="Bacterial transcriptional activator" evidence="3">
    <location>
        <begin position="920"/>
        <end position="1062"/>
    </location>
</feature>
<keyword evidence="2" id="KW-0804">Transcription</keyword>
<sequence>MTTDIIIQSKCIPPSPSNHCISRATLMRTLNKSLDHSCTLIHSGAGYGKTTILTQFLHAQSSKFSWYSVSEEDDNILPFLRHLFFSIIRIVPGFGQEFDAWNQLSRFPKIEELNRWFKLFVNSLCEIEEAILIVIDDYHLVDHEFHINYVMEKIIEFSPPNVHFIIASRTMPNWDISRRLKVQKRLLVIAERELAFSSEEIAVFFEDYAEVHLTEDEIAKVVEITEGWAISISLLAEQWNNETLTHWLTISTNDLFTYLSEEVYLKMSAFEQEVLLKLAIFPTFSEELISQFYSTEIAQVLKLFVQRHLFIQPITKDGLYRFHALFSRFLEAKWPQQNASQYVALHKQAALHYVKQNNIQAVLHHAFKTNDQNFCGELLQNHAESLVRAGQFEWLLEKINRFTAYEKSEYYKLYYFEGECHRYRAYYEKAKLSYENCASIAKSKSDYLFLTKAQAGLAHIYLDTIQPALAEPHLKKALELADHTPLNKEELLELQRQYAENLVNLGKAKGAQVFTDEVALTEDVLQRANVDVRILLRTGQLLEAKELLTKRLELPPQLVATHRESELLASFVYALLGQGKDAWYAAQHGIRRGLREKSVFIEAVGYIRKAHAYLLVDFPDHQGACQAYEKALTLMNTINISRVKAEPYMGLAIVKHAQGDMISAKKYIALGLQETEQVQDAWMTALILIAEVKIILSHHEYERAGQLLIKAQRLFHDCGDQNGVMHVLFFQSVIAFKENKPQQFNHYFQQFAQLCIANGYDYFLQRKTILGPANAIIFYELLQFSRKCDGENAAILTMRSYFQVENNIIYPDEEMQVNFLGSLNLTRNHRKLEDKEWQRDKSKELFVYLYCHRNRFTPKEEIAQALWPERNVDSLDRDFKVVLNTLLKVLEPNRNARQDSFFIQRKNNMYQLQHTQFLQIDVERFLYFYELGMEEFEPQLSNEWLYLAETSYTDTLYAEKKQLDWLIQDREKLQSLYIEVLERLAQNATRQQNYKQAIIYAERMIREDALWEEGYRLLMYSYYQLQNRSLALKWYEKCVQQLKRELNTTPMESTMIVYDLIMG</sequence>
<evidence type="ECO:0000313" key="4">
    <source>
        <dbReference type="EMBL" id="MEQ6353274.1"/>
    </source>
</evidence>
<dbReference type="InterPro" id="IPR059106">
    <property type="entry name" value="WHD_MalT"/>
</dbReference>
<dbReference type="SMART" id="SM00028">
    <property type="entry name" value="TPR"/>
    <property type="match status" value="6"/>
</dbReference>
<dbReference type="Gene3D" id="3.40.50.300">
    <property type="entry name" value="P-loop containing nucleotide triphosphate hydrolases"/>
    <property type="match status" value="1"/>
</dbReference>
<dbReference type="InterPro" id="IPR005158">
    <property type="entry name" value="BTAD"/>
</dbReference>
<dbReference type="SUPFAM" id="SSF46894">
    <property type="entry name" value="C-terminal effector domain of the bipartite response regulators"/>
    <property type="match status" value="1"/>
</dbReference>
<dbReference type="InterPro" id="IPR051677">
    <property type="entry name" value="AfsR-DnrI-RedD_regulator"/>
</dbReference>
<dbReference type="RefSeq" id="WP_349658057.1">
    <property type="nucleotide sequence ID" value="NZ_JBEGDG010000001.1"/>
</dbReference>
<dbReference type="InterPro" id="IPR016032">
    <property type="entry name" value="Sig_transdc_resp-reg_C-effctor"/>
</dbReference>
<dbReference type="SUPFAM" id="SSF52540">
    <property type="entry name" value="P-loop containing nucleoside triphosphate hydrolases"/>
    <property type="match status" value="1"/>
</dbReference>
<dbReference type="Pfam" id="PF25873">
    <property type="entry name" value="WHD_MalT"/>
    <property type="match status" value="1"/>
</dbReference>
<accession>A0ABV1MN19</accession>
<evidence type="ECO:0000256" key="1">
    <source>
        <dbReference type="ARBA" id="ARBA00023015"/>
    </source>
</evidence>
<dbReference type="Proteomes" id="UP001478862">
    <property type="component" value="Unassembled WGS sequence"/>
</dbReference>
<dbReference type="InterPro" id="IPR019734">
    <property type="entry name" value="TPR_rpt"/>
</dbReference>
<dbReference type="SMART" id="SM01043">
    <property type="entry name" value="BTAD"/>
    <property type="match status" value="1"/>
</dbReference>
<keyword evidence="5" id="KW-1185">Reference proteome</keyword>
<keyword evidence="1" id="KW-0805">Transcription regulation</keyword>
<dbReference type="Gene3D" id="1.10.10.10">
    <property type="entry name" value="Winged helix-like DNA-binding domain superfamily/Winged helix DNA-binding domain"/>
    <property type="match status" value="1"/>
</dbReference>
<protein>
    <submittedName>
        <fullName evidence="4">BTAD domain-containing putative transcriptional regulator</fullName>
    </submittedName>
</protein>
<dbReference type="EMBL" id="JBEGDG010000001">
    <property type="protein sequence ID" value="MEQ6353274.1"/>
    <property type="molecule type" value="Genomic_DNA"/>
</dbReference>
<dbReference type="InterPro" id="IPR027417">
    <property type="entry name" value="P-loop_NTPase"/>
</dbReference>
<dbReference type="Gene3D" id="1.25.40.10">
    <property type="entry name" value="Tetratricopeptide repeat domain"/>
    <property type="match status" value="3"/>
</dbReference>
<evidence type="ECO:0000256" key="2">
    <source>
        <dbReference type="ARBA" id="ARBA00023163"/>
    </source>
</evidence>
<comment type="caution">
    <text evidence="4">The sequence shown here is derived from an EMBL/GenBank/DDBJ whole genome shotgun (WGS) entry which is preliminary data.</text>
</comment>